<dbReference type="Proteomes" id="UP001500507">
    <property type="component" value="Unassembled WGS sequence"/>
</dbReference>
<reference evidence="3" key="1">
    <citation type="journal article" date="2019" name="Int. J. Syst. Evol. Microbiol.">
        <title>The Global Catalogue of Microorganisms (GCM) 10K type strain sequencing project: providing services to taxonomists for standard genome sequencing and annotation.</title>
        <authorList>
            <consortium name="The Broad Institute Genomics Platform"/>
            <consortium name="The Broad Institute Genome Sequencing Center for Infectious Disease"/>
            <person name="Wu L."/>
            <person name="Ma J."/>
        </authorList>
    </citation>
    <scope>NUCLEOTIDE SEQUENCE [LARGE SCALE GENOMIC DNA]</scope>
    <source>
        <strain evidence="3">JCM 16082</strain>
    </source>
</reference>
<protein>
    <submittedName>
        <fullName evidence="2">Uncharacterized protein</fullName>
    </submittedName>
</protein>
<name>A0ABP3XXG5_9FLAO</name>
<proteinExistence type="predicted"/>
<keyword evidence="3" id="KW-1185">Reference proteome</keyword>
<dbReference type="RefSeq" id="WP_343766459.1">
    <property type="nucleotide sequence ID" value="NZ_BAAAFG010000015.1"/>
</dbReference>
<feature type="compositionally biased region" description="Basic and acidic residues" evidence="1">
    <location>
        <begin position="90"/>
        <end position="111"/>
    </location>
</feature>
<sequence length="281" mass="32469">MKKSLEAELMSIAHKILKMRDRSNVHELKEEARLVYEKLAVLAFAEDHFEGAKPTIGQKQVEEALMETEEEDFIAIDIEDPINADQEPEAESKDEVKVEDNIEGDQTHEADTDQDDVTEDEDPHFKDGTLFNQEGLIEPNTEKIKDIVAQMPPEGQQVDDMLDEILPQETFEKRDFAANVGVDYDNMPVFEPVDEQAKSVNDTFKHGLDIGLNDRLAFITHLFDGKEEEYKKTMNLIDSYTDQKEAHNLIKVIIKPQYNHWEGKESYEERLIEIVDRKFDQ</sequence>
<organism evidence="2 3">
    <name type="scientific">Gangjinia marincola</name>
    <dbReference type="NCBI Taxonomy" id="578463"/>
    <lineage>
        <taxon>Bacteria</taxon>
        <taxon>Pseudomonadati</taxon>
        <taxon>Bacteroidota</taxon>
        <taxon>Flavobacteriia</taxon>
        <taxon>Flavobacteriales</taxon>
        <taxon>Flavobacteriaceae</taxon>
        <taxon>Gangjinia</taxon>
    </lineage>
</organism>
<evidence type="ECO:0000313" key="2">
    <source>
        <dbReference type="EMBL" id="GAA0872691.1"/>
    </source>
</evidence>
<evidence type="ECO:0000256" key="1">
    <source>
        <dbReference type="SAM" id="MobiDB-lite"/>
    </source>
</evidence>
<evidence type="ECO:0000313" key="3">
    <source>
        <dbReference type="Proteomes" id="UP001500507"/>
    </source>
</evidence>
<feature type="region of interest" description="Disordered" evidence="1">
    <location>
        <begin position="81"/>
        <end position="121"/>
    </location>
</feature>
<accession>A0ABP3XXG5</accession>
<comment type="caution">
    <text evidence="2">The sequence shown here is derived from an EMBL/GenBank/DDBJ whole genome shotgun (WGS) entry which is preliminary data.</text>
</comment>
<dbReference type="EMBL" id="BAAAFG010000015">
    <property type="protein sequence ID" value="GAA0872691.1"/>
    <property type="molecule type" value="Genomic_DNA"/>
</dbReference>
<gene>
    <name evidence="2" type="ORF">GCM10009117_18380</name>
</gene>
<feature type="compositionally biased region" description="Acidic residues" evidence="1">
    <location>
        <begin position="112"/>
        <end position="121"/>
    </location>
</feature>